<dbReference type="GO" id="GO:0016987">
    <property type="term" value="F:sigma factor activity"/>
    <property type="evidence" value="ECO:0007669"/>
    <property type="project" value="UniProtKB-KW"/>
</dbReference>
<dbReference type="InterPro" id="IPR013325">
    <property type="entry name" value="RNA_pol_sigma_r2"/>
</dbReference>
<evidence type="ECO:0000256" key="6">
    <source>
        <dbReference type="SAM" id="MobiDB-lite"/>
    </source>
</evidence>
<evidence type="ECO:0000259" key="8">
    <source>
        <dbReference type="Pfam" id="PF08281"/>
    </source>
</evidence>
<dbReference type="InterPro" id="IPR039425">
    <property type="entry name" value="RNA_pol_sigma-70-like"/>
</dbReference>
<dbReference type="PANTHER" id="PTHR43133:SF8">
    <property type="entry name" value="RNA POLYMERASE SIGMA FACTOR HI_1459-RELATED"/>
    <property type="match status" value="1"/>
</dbReference>
<dbReference type="Proteomes" id="UP000438914">
    <property type="component" value="Unassembled WGS sequence"/>
</dbReference>
<comment type="caution">
    <text evidence="9">The sequence shown here is derived from an EMBL/GenBank/DDBJ whole genome shotgun (WGS) entry which is preliminary data.</text>
</comment>
<reference evidence="9 10" key="1">
    <citation type="submission" date="2019-08" db="EMBL/GenBank/DDBJ databases">
        <title>In-depth cultivation of the pig gut microbiome towards novel bacterial diversity and tailored functional studies.</title>
        <authorList>
            <person name="Wylensek D."/>
            <person name="Hitch T.C.A."/>
            <person name="Clavel T."/>
        </authorList>
    </citation>
    <scope>NUCLEOTIDE SEQUENCE [LARGE SCALE GENOMIC DNA]</scope>
    <source>
        <strain evidence="9 10">LKV-178-WT-2A</strain>
    </source>
</reference>
<keyword evidence="5" id="KW-0804">Transcription</keyword>
<feature type="compositionally biased region" description="Basic and acidic residues" evidence="6">
    <location>
        <begin position="88"/>
        <end position="99"/>
    </location>
</feature>
<organism evidence="9 10">
    <name type="scientific">Hallella mizrahii</name>
    <dbReference type="NCBI Taxonomy" id="2606637"/>
    <lineage>
        <taxon>Bacteria</taxon>
        <taxon>Pseudomonadati</taxon>
        <taxon>Bacteroidota</taxon>
        <taxon>Bacteroidia</taxon>
        <taxon>Bacteroidales</taxon>
        <taxon>Prevotellaceae</taxon>
        <taxon>Hallella</taxon>
    </lineage>
</organism>
<dbReference type="NCBIfam" id="TIGR02937">
    <property type="entry name" value="sigma70-ECF"/>
    <property type="match status" value="1"/>
</dbReference>
<evidence type="ECO:0000256" key="2">
    <source>
        <dbReference type="ARBA" id="ARBA00023015"/>
    </source>
</evidence>
<dbReference type="Pfam" id="PF08281">
    <property type="entry name" value="Sigma70_r4_2"/>
    <property type="match status" value="1"/>
</dbReference>
<keyword evidence="10" id="KW-1185">Reference proteome</keyword>
<name>A0A7K0KH19_9BACT</name>
<feature type="region of interest" description="Disordered" evidence="6">
    <location>
        <begin position="77"/>
        <end position="99"/>
    </location>
</feature>
<dbReference type="Gene3D" id="1.10.10.10">
    <property type="entry name" value="Winged helix-like DNA-binding domain superfamily/Winged helix DNA-binding domain"/>
    <property type="match status" value="1"/>
</dbReference>
<proteinExistence type="inferred from homology"/>
<keyword evidence="2" id="KW-0805">Transcription regulation</keyword>
<dbReference type="GO" id="GO:0003677">
    <property type="term" value="F:DNA binding"/>
    <property type="evidence" value="ECO:0007669"/>
    <property type="project" value="UniProtKB-KW"/>
</dbReference>
<dbReference type="InterPro" id="IPR014284">
    <property type="entry name" value="RNA_pol_sigma-70_dom"/>
</dbReference>
<dbReference type="InterPro" id="IPR007627">
    <property type="entry name" value="RNA_pol_sigma70_r2"/>
</dbReference>
<feature type="domain" description="RNA polymerase sigma factor 70 region 4 type 2" evidence="8">
    <location>
        <begin position="105"/>
        <end position="157"/>
    </location>
</feature>
<dbReference type="EMBL" id="VUNG01000031">
    <property type="protein sequence ID" value="MST85198.1"/>
    <property type="molecule type" value="Genomic_DNA"/>
</dbReference>
<accession>A0A7K0KH19</accession>
<evidence type="ECO:0000256" key="5">
    <source>
        <dbReference type="ARBA" id="ARBA00023163"/>
    </source>
</evidence>
<sequence length="168" mass="19557">MDSQAYISQATTLRQKAVESSRRYGAPAEEAEDIAQETMIRLWQVCPKIDTRQKAEALAVCIAHNLTIDWLRREKHRAPQEEIPTESSDSHCQADAHLEEQETDEWLRKQLTDLPSTEYTVLHLRQVEELDNQAIAQRLGIEERSVATLLSRARRRLLEEIRKRRKQS</sequence>
<comment type="similarity">
    <text evidence="1">Belongs to the sigma-70 factor family. ECF subfamily.</text>
</comment>
<evidence type="ECO:0000259" key="7">
    <source>
        <dbReference type="Pfam" id="PF04542"/>
    </source>
</evidence>
<evidence type="ECO:0000256" key="3">
    <source>
        <dbReference type="ARBA" id="ARBA00023082"/>
    </source>
</evidence>
<dbReference type="InterPro" id="IPR013249">
    <property type="entry name" value="RNA_pol_sigma70_r4_t2"/>
</dbReference>
<protein>
    <submittedName>
        <fullName evidence="9">Sigma-70 family RNA polymerase sigma factor</fullName>
    </submittedName>
</protein>
<evidence type="ECO:0000313" key="9">
    <source>
        <dbReference type="EMBL" id="MST85198.1"/>
    </source>
</evidence>
<dbReference type="SUPFAM" id="SSF88659">
    <property type="entry name" value="Sigma3 and sigma4 domains of RNA polymerase sigma factors"/>
    <property type="match status" value="1"/>
</dbReference>
<dbReference type="Gene3D" id="1.10.1740.10">
    <property type="match status" value="1"/>
</dbReference>
<evidence type="ECO:0000256" key="1">
    <source>
        <dbReference type="ARBA" id="ARBA00010641"/>
    </source>
</evidence>
<feature type="domain" description="RNA polymerase sigma-70 region 2" evidence="7">
    <location>
        <begin position="22"/>
        <end position="75"/>
    </location>
</feature>
<evidence type="ECO:0000313" key="10">
    <source>
        <dbReference type="Proteomes" id="UP000438914"/>
    </source>
</evidence>
<keyword evidence="3" id="KW-0731">Sigma factor</keyword>
<dbReference type="PANTHER" id="PTHR43133">
    <property type="entry name" value="RNA POLYMERASE ECF-TYPE SIGMA FACTO"/>
    <property type="match status" value="1"/>
</dbReference>
<dbReference type="InterPro" id="IPR013324">
    <property type="entry name" value="RNA_pol_sigma_r3/r4-like"/>
</dbReference>
<dbReference type="AlphaFoldDB" id="A0A7K0KH19"/>
<dbReference type="GO" id="GO:0006352">
    <property type="term" value="P:DNA-templated transcription initiation"/>
    <property type="evidence" value="ECO:0007669"/>
    <property type="project" value="InterPro"/>
</dbReference>
<keyword evidence="4" id="KW-0238">DNA-binding</keyword>
<dbReference type="Pfam" id="PF04542">
    <property type="entry name" value="Sigma70_r2"/>
    <property type="match status" value="1"/>
</dbReference>
<dbReference type="InterPro" id="IPR036388">
    <property type="entry name" value="WH-like_DNA-bd_sf"/>
</dbReference>
<dbReference type="SUPFAM" id="SSF88946">
    <property type="entry name" value="Sigma2 domain of RNA polymerase sigma factors"/>
    <property type="match status" value="1"/>
</dbReference>
<evidence type="ECO:0000256" key="4">
    <source>
        <dbReference type="ARBA" id="ARBA00023125"/>
    </source>
</evidence>
<dbReference type="RefSeq" id="WP_154534784.1">
    <property type="nucleotide sequence ID" value="NZ_VUNG01000031.1"/>
</dbReference>
<gene>
    <name evidence="9" type="ORF">FYJ73_11080</name>
</gene>